<dbReference type="EMBL" id="BGPR01033199">
    <property type="protein sequence ID" value="GBO07059.1"/>
    <property type="molecule type" value="Genomic_DNA"/>
</dbReference>
<evidence type="ECO:0000256" key="1">
    <source>
        <dbReference type="SAM" id="MobiDB-lite"/>
    </source>
</evidence>
<comment type="caution">
    <text evidence="2">The sequence shown here is derived from an EMBL/GenBank/DDBJ whole genome shotgun (WGS) entry which is preliminary data.</text>
</comment>
<accession>A0A4Y2U232</accession>
<dbReference type="AlphaFoldDB" id="A0A4Y2U232"/>
<name>A0A4Y2U232_ARAVE</name>
<sequence length="94" mass="9920">MPQHAIKGDPLGSHNEYVGEKPQDKLAVPRYPGGYNNGLGLPSAGDSACLLREGSGRAVDGYYDSCLGTRAIAATSAQASRQAGVILIYHQKYV</sequence>
<dbReference type="Proteomes" id="UP000499080">
    <property type="component" value="Unassembled WGS sequence"/>
</dbReference>
<evidence type="ECO:0000313" key="4">
    <source>
        <dbReference type="Proteomes" id="UP000499080"/>
    </source>
</evidence>
<organism evidence="2 4">
    <name type="scientific">Araneus ventricosus</name>
    <name type="common">Orbweaver spider</name>
    <name type="synonym">Epeira ventricosa</name>
    <dbReference type="NCBI Taxonomy" id="182803"/>
    <lineage>
        <taxon>Eukaryota</taxon>
        <taxon>Metazoa</taxon>
        <taxon>Ecdysozoa</taxon>
        <taxon>Arthropoda</taxon>
        <taxon>Chelicerata</taxon>
        <taxon>Arachnida</taxon>
        <taxon>Araneae</taxon>
        <taxon>Araneomorphae</taxon>
        <taxon>Entelegynae</taxon>
        <taxon>Araneoidea</taxon>
        <taxon>Araneidae</taxon>
        <taxon>Araneus</taxon>
    </lineage>
</organism>
<feature type="region of interest" description="Disordered" evidence="1">
    <location>
        <begin position="1"/>
        <end position="20"/>
    </location>
</feature>
<protein>
    <submittedName>
        <fullName evidence="2">Uncharacterized protein</fullName>
    </submittedName>
</protein>
<reference evidence="2 4" key="1">
    <citation type="journal article" date="2019" name="Sci. Rep.">
        <title>Orb-weaving spider Araneus ventricosus genome elucidates the spidroin gene catalogue.</title>
        <authorList>
            <person name="Kono N."/>
            <person name="Nakamura H."/>
            <person name="Ohtoshi R."/>
            <person name="Moran D.A.P."/>
            <person name="Shinohara A."/>
            <person name="Yoshida Y."/>
            <person name="Fujiwara M."/>
            <person name="Mori M."/>
            <person name="Tomita M."/>
            <person name="Arakawa K."/>
        </authorList>
    </citation>
    <scope>NUCLEOTIDE SEQUENCE [LARGE SCALE GENOMIC DNA]</scope>
</reference>
<keyword evidence="4" id="KW-1185">Reference proteome</keyword>
<gene>
    <name evidence="3" type="ORF">AVEN_168434_1</name>
    <name evidence="2" type="ORF">AVEN_274586_1</name>
</gene>
<proteinExistence type="predicted"/>
<evidence type="ECO:0000313" key="3">
    <source>
        <dbReference type="EMBL" id="GBO07071.1"/>
    </source>
</evidence>
<evidence type="ECO:0000313" key="2">
    <source>
        <dbReference type="EMBL" id="GBO07059.1"/>
    </source>
</evidence>
<dbReference type="EMBL" id="BGPR01033211">
    <property type="protein sequence ID" value="GBO07071.1"/>
    <property type="molecule type" value="Genomic_DNA"/>
</dbReference>